<dbReference type="AlphaFoldDB" id="A0A1D6P9G5"/>
<dbReference type="eggNOG" id="ENOG502QQJ6">
    <property type="taxonomic scope" value="Eukaryota"/>
</dbReference>
<evidence type="ECO:0000259" key="1">
    <source>
        <dbReference type="Pfam" id="PF16712"/>
    </source>
</evidence>
<dbReference type="GO" id="GO:0010119">
    <property type="term" value="P:regulation of stomatal movement"/>
    <property type="evidence" value="ECO:0007669"/>
    <property type="project" value="InterPro"/>
</dbReference>
<proteinExistence type="predicted"/>
<dbReference type="PaxDb" id="4577-GRMZM2G043346_P01"/>
<gene>
    <name evidence="2" type="ORF">ZEAMMB73_Zm00001d047435</name>
</gene>
<accession>A0A1D6P9G5</accession>
<dbReference type="InterPro" id="IPR039640">
    <property type="entry name" value="SCAB"/>
</dbReference>
<evidence type="ECO:0000313" key="2">
    <source>
        <dbReference type="EMBL" id="AQL06430.1"/>
    </source>
</evidence>
<dbReference type="PANTHER" id="PTHR31172:SF4">
    <property type="entry name" value="STOMATAL CLOSURE-RELATED ACTIN-BINDING PROTEIN 1"/>
    <property type="match status" value="1"/>
</dbReference>
<name>A0A1D6P9G5_MAIZE</name>
<dbReference type="GO" id="GO:0003779">
    <property type="term" value="F:actin binding"/>
    <property type="evidence" value="ECO:0007669"/>
    <property type="project" value="InterPro"/>
</dbReference>
<dbReference type="PANTHER" id="PTHR31172">
    <property type="entry name" value="STOMATAL CLOSURE-RELATED ACTIN-BINDING PROTEIN 1"/>
    <property type="match status" value="1"/>
</dbReference>
<feature type="domain" description="Stomatal closure-related actin-binding protein coiled-coil" evidence="1">
    <location>
        <begin position="9"/>
        <end position="61"/>
    </location>
</feature>
<reference evidence="2" key="1">
    <citation type="submission" date="2015-12" db="EMBL/GenBank/DDBJ databases">
        <title>Update maize B73 reference genome by single molecule sequencing technologies.</title>
        <authorList>
            <consortium name="Maize Genome Sequencing Project"/>
            <person name="Ware D."/>
        </authorList>
    </citation>
    <scope>NUCLEOTIDE SEQUENCE</scope>
    <source>
        <tissue evidence="2">Seedling</tissue>
    </source>
</reference>
<dbReference type="Pfam" id="PF16712">
    <property type="entry name" value="SCAB_CC"/>
    <property type="match status" value="1"/>
</dbReference>
<sequence>MQYLFDVWKDMEELKKEVREARRIKMLHQPSKAMDLENEIRILRNTFAEKSKDCVSLLKEVLFIVSNTCFNLLVY</sequence>
<protein>
    <submittedName>
        <fullName evidence="2">Stomatal closure-related actin-binding protein 1</fullName>
    </submittedName>
</protein>
<dbReference type="EMBL" id="CM000785">
    <property type="protein sequence ID" value="AQL06430.1"/>
    <property type="molecule type" value="Genomic_DNA"/>
</dbReference>
<dbReference type="GO" id="GO:0007015">
    <property type="term" value="P:actin filament organization"/>
    <property type="evidence" value="ECO:0007669"/>
    <property type="project" value="InterPro"/>
</dbReference>
<dbReference type="InterPro" id="IPR032009">
    <property type="entry name" value="SCAB_CC"/>
</dbReference>
<organism evidence="2">
    <name type="scientific">Zea mays</name>
    <name type="common">Maize</name>
    <dbReference type="NCBI Taxonomy" id="4577"/>
    <lineage>
        <taxon>Eukaryota</taxon>
        <taxon>Viridiplantae</taxon>
        <taxon>Streptophyta</taxon>
        <taxon>Embryophyta</taxon>
        <taxon>Tracheophyta</taxon>
        <taxon>Spermatophyta</taxon>
        <taxon>Magnoliopsida</taxon>
        <taxon>Liliopsida</taxon>
        <taxon>Poales</taxon>
        <taxon>Poaceae</taxon>
        <taxon>PACMAD clade</taxon>
        <taxon>Panicoideae</taxon>
        <taxon>Andropogonodae</taxon>
        <taxon>Andropogoneae</taxon>
        <taxon>Tripsacinae</taxon>
        <taxon>Zea</taxon>
    </lineage>
</organism>